<dbReference type="Proteomes" id="UP001500167">
    <property type="component" value="Unassembled WGS sequence"/>
</dbReference>
<name>A0ABP7ZVL7_9SPHI</name>
<proteinExistence type="predicted"/>
<evidence type="ECO:0000313" key="2">
    <source>
        <dbReference type="EMBL" id="GAA4171540.1"/>
    </source>
</evidence>
<evidence type="ECO:0008006" key="4">
    <source>
        <dbReference type="Google" id="ProtNLM"/>
    </source>
</evidence>
<feature type="compositionally biased region" description="Gly residues" evidence="1">
    <location>
        <begin position="31"/>
        <end position="41"/>
    </location>
</feature>
<feature type="region of interest" description="Disordered" evidence="1">
    <location>
        <begin position="29"/>
        <end position="64"/>
    </location>
</feature>
<feature type="compositionally biased region" description="Low complexity" evidence="1">
    <location>
        <begin position="42"/>
        <end position="52"/>
    </location>
</feature>
<accession>A0ABP7ZVL7</accession>
<organism evidence="2 3">
    <name type="scientific">Sphingobacterium ginsenosidimutans</name>
    <dbReference type="NCBI Taxonomy" id="687845"/>
    <lineage>
        <taxon>Bacteria</taxon>
        <taxon>Pseudomonadati</taxon>
        <taxon>Bacteroidota</taxon>
        <taxon>Sphingobacteriia</taxon>
        <taxon>Sphingobacteriales</taxon>
        <taxon>Sphingobacteriaceae</taxon>
        <taxon>Sphingobacterium</taxon>
    </lineage>
</organism>
<dbReference type="EMBL" id="BAAAZK010000002">
    <property type="protein sequence ID" value="GAA4171540.1"/>
    <property type="molecule type" value="Genomic_DNA"/>
</dbReference>
<evidence type="ECO:0000256" key="1">
    <source>
        <dbReference type="SAM" id="MobiDB-lite"/>
    </source>
</evidence>
<keyword evidence="3" id="KW-1185">Reference proteome</keyword>
<reference evidence="3" key="1">
    <citation type="journal article" date="2019" name="Int. J. Syst. Evol. Microbiol.">
        <title>The Global Catalogue of Microorganisms (GCM) 10K type strain sequencing project: providing services to taxonomists for standard genome sequencing and annotation.</title>
        <authorList>
            <consortium name="The Broad Institute Genomics Platform"/>
            <consortium name="The Broad Institute Genome Sequencing Center for Infectious Disease"/>
            <person name="Wu L."/>
            <person name="Ma J."/>
        </authorList>
    </citation>
    <scope>NUCLEOTIDE SEQUENCE [LARGE SCALE GENOMIC DNA]</scope>
    <source>
        <strain evidence="3">JCM 16722</strain>
    </source>
</reference>
<protein>
    <recommendedName>
        <fullName evidence="4">Toxin PIN</fullName>
    </recommendedName>
</protein>
<comment type="caution">
    <text evidence="2">The sequence shown here is derived from an EMBL/GenBank/DDBJ whole genome shotgun (WGS) entry which is preliminary data.</text>
</comment>
<evidence type="ECO:0000313" key="3">
    <source>
        <dbReference type="Proteomes" id="UP001500167"/>
    </source>
</evidence>
<gene>
    <name evidence="2" type="ORF">GCM10022218_11740</name>
</gene>
<sequence length="64" mass="6876">MKKRTEKKIYVKPVIEQLQVVMEEGIAAGSVGSGQPGGGSGVNENEWNNGGTETKDPDGGEWWN</sequence>
<dbReference type="RefSeq" id="WP_346084844.1">
    <property type="nucleotide sequence ID" value="NZ_BAAAZK010000002.1"/>
</dbReference>